<reference evidence="3 4" key="1">
    <citation type="submission" date="2018-06" db="EMBL/GenBank/DDBJ databases">
        <title>Genome analysis of cellulolytic fungus Trichoderma lentiforme CFAM-422.</title>
        <authorList>
            <person name="Steindorff A.S."/>
            <person name="Formighieri E.F."/>
            <person name="Midorikawa G.E.O."/>
            <person name="Tamietti M.S."/>
            <person name="Ramos E.Z."/>
            <person name="Silva A.S."/>
            <person name="Bon E.P.S."/>
            <person name="Mendes T.D."/>
            <person name="Damaso M.C.T."/>
            <person name="Favaro L.C.L."/>
        </authorList>
    </citation>
    <scope>NUCLEOTIDE SEQUENCE [LARGE SCALE GENOMIC DNA]</scope>
    <source>
        <strain evidence="3 4">CFAM-422</strain>
    </source>
</reference>
<dbReference type="Proteomes" id="UP000801864">
    <property type="component" value="Unassembled WGS sequence"/>
</dbReference>
<gene>
    <name evidence="3" type="ORF">CFAM422_000671</name>
</gene>
<dbReference type="Pfam" id="PF14479">
    <property type="entry name" value="HeLo"/>
    <property type="match status" value="2"/>
</dbReference>
<dbReference type="AlphaFoldDB" id="A0A9P4XRW3"/>
<feature type="coiled-coil region" evidence="1">
    <location>
        <begin position="82"/>
        <end position="116"/>
    </location>
</feature>
<evidence type="ECO:0000313" key="4">
    <source>
        <dbReference type="Proteomes" id="UP000801864"/>
    </source>
</evidence>
<feature type="domain" description="Prion-inhibition and propagation HeLo" evidence="2">
    <location>
        <begin position="183"/>
        <end position="335"/>
    </location>
</feature>
<name>A0A9P4XRW3_9HYPO</name>
<feature type="domain" description="Prion-inhibition and propagation HeLo" evidence="2">
    <location>
        <begin position="346"/>
        <end position="513"/>
    </location>
</feature>
<dbReference type="EMBL" id="QLNT01000001">
    <property type="protein sequence ID" value="KAF3077664.1"/>
    <property type="molecule type" value="Genomic_DNA"/>
</dbReference>
<dbReference type="InterPro" id="IPR038305">
    <property type="entry name" value="HeLo_sf"/>
</dbReference>
<comment type="caution">
    <text evidence="3">The sequence shown here is derived from an EMBL/GenBank/DDBJ whole genome shotgun (WGS) entry which is preliminary data.</text>
</comment>
<evidence type="ECO:0000313" key="3">
    <source>
        <dbReference type="EMBL" id="KAF3077664.1"/>
    </source>
</evidence>
<accession>A0A9P4XRW3</accession>
<organism evidence="3 4">
    <name type="scientific">Trichoderma lentiforme</name>
    <dbReference type="NCBI Taxonomy" id="1567552"/>
    <lineage>
        <taxon>Eukaryota</taxon>
        <taxon>Fungi</taxon>
        <taxon>Dikarya</taxon>
        <taxon>Ascomycota</taxon>
        <taxon>Pezizomycotina</taxon>
        <taxon>Sordariomycetes</taxon>
        <taxon>Hypocreomycetidae</taxon>
        <taxon>Hypocreales</taxon>
        <taxon>Hypocreaceae</taxon>
        <taxon>Trichoderma</taxon>
    </lineage>
</organism>
<keyword evidence="1" id="KW-0175">Coiled coil</keyword>
<evidence type="ECO:0000256" key="1">
    <source>
        <dbReference type="SAM" id="Coils"/>
    </source>
</evidence>
<keyword evidence="4" id="KW-1185">Reference proteome</keyword>
<proteinExistence type="predicted"/>
<dbReference type="InterPro" id="IPR029498">
    <property type="entry name" value="HeLo_dom"/>
</dbReference>
<evidence type="ECO:0000259" key="2">
    <source>
        <dbReference type="Pfam" id="PF14479"/>
    </source>
</evidence>
<protein>
    <recommendedName>
        <fullName evidence="2">Prion-inhibition and propagation HeLo domain-containing protein</fullName>
    </recommendedName>
</protein>
<dbReference type="Gene3D" id="1.20.120.1020">
    <property type="entry name" value="Prion-inhibition and propagation, HeLo domain"/>
    <property type="match status" value="3"/>
</dbReference>
<sequence>MNATGSTLSILHFIHQCFIQAQQARAFEEEFGIYQLRLQAQLYHCSRLIQDMDRAENALAMNAIDGPEKTSEEKERSIVETLSDARDALRKAQREAAKIQAELATTALQLQDANSNTTLNLKAMQVRVAAFLDKRKVQAAKTIEAMKWGFYKRDICNKLVTDIALLMNDLERQVASDTRIIRIQQARAFEEEFGLYQLQLQVHLSRCATVSKIIDDPNGAADILAIRAIDVPKRMSDNQESTVAEILSAIQNKLRKAQQDAAEMEALFLQIGAPRPEAPDGVETMRFRMTGYLNERKVQAAKTVEGIKWAFYKKDKHNKFIADISALIKHLERKVNTNKEGLSLAVGTATILRFIHQCFSHIKQARGFEDGFEIYQLQLETLLSHCASVSRIIHDTRELGNLIADTIDPSDNRSKDHEPTTVETLSAIQQTLRKAKRDAAKIQADCFATNHLQLQDLTADDHAPVRPRMTAFLDRRKIQAAKTIEGLKWALYKKEMRSRFIEEIFILILQLERQIYSESLAIEDAGLMYLQNEPVALV</sequence>